<keyword evidence="4 8" id="KW-0547">Nucleotide-binding</keyword>
<sequence length="444" mass="50339">MKLRFAPSPTGSLHVGNARLAVANYLFARKHKGTFLLRMDDTDTQRGRKEYEEGIRRDLKWLGLEWDENEWQSKRLERYAEVVEELKASGRLYPCFESELELKIKREQRLRAGKPPIYDRAMLKMTQEQKERAEANGKVPYWRFKLTDNIRHWHDLVMGDTSVKLTAVSDPVLIRADGSILYTLASVIDDLDMGVTHIVRGEDHITNTGVQLDIAEALGAKPDHFTFAHLPLLLGSAGEKLSKRIGALALSTLRHDGIEPQAIVAYLARLGTSDDPEVAPMDVLIRDYDLGHVSKSAARFDMSQLLALNRRTLHSLPFDEVRDRLPQGADEAFWLAIRGNIDLISEVSHWWDVFHGSIVPPSLTEEHEFLSKAKDLLPPEPWDETFWKTWIGSLKAETGRKGKTLFMPLRLALTGEDAGPELAHIMQVMGRAKVIQRLEDALNS</sequence>
<evidence type="ECO:0000256" key="3">
    <source>
        <dbReference type="ARBA" id="ARBA00022598"/>
    </source>
</evidence>
<dbReference type="KEGG" id="bomb:GT348_02595"/>
<keyword evidence="6 8" id="KW-0648">Protein biosynthesis</keyword>
<evidence type="ECO:0000256" key="2">
    <source>
        <dbReference type="ARBA" id="ARBA00022490"/>
    </source>
</evidence>
<dbReference type="GO" id="GO:0005524">
    <property type="term" value="F:ATP binding"/>
    <property type="evidence" value="ECO:0007669"/>
    <property type="project" value="UniProtKB-UniRule"/>
</dbReference>
<comment type="similarity">
    <text evidence="1 8">Belongs to the class-I aminoacyl-tRNA synthetase family. Glutamate--tRNA ligase type 1 subfamily.</text>
</comment>
<dbReference type="PANTHER" id="PTHR43311:SF2">
    <property type="entry name" value="GLUTAMATE--TRNA LIGASE, MITOCHONDRIAL-RELATED"/>
    <property type="match status" value="1"/>
</dbReference>
<keyword evidence="12" id="KW-1185">Reference proteome</keyword>
<keyword evidence="7 8" id="KW-0030">Aminoacyl-tRNA synthetase</keyword>
<feature type="binding site" evidence="8">
    <location>
        <position position="243"/>
    </location>
    <ligand>
        <name>ATP</name>
        <dbReference type="ChEBI" id="CHEBI:30616"/>
    </ligand>
</feature>
<name>A0A6P1NFK1_9PROT</name>
<dbReference type="GO" id="GO:0005737">
    <property type="term" value="C:cytoplasm"/>
    <property type="evidence" value="ECO:0007669"/>
    <property type="project" value="UniProtKB-SubCell"/>
</dbReference>
<dbReference type="EC" id="6.1.1.17" evidence="8"/>
<dbReference type="InterPro" id="IPR008925">
    <property type="entry name" value="aa_tRNA-synth_I_cd-bd_sf"/>
</dbReference>
<evidence type="ECO:0000313" key="12">
    <source>
        <dbReference type="Proteomes" id="UP000463975"/>
    </source>
</evidence>
<organism evidence="11 12">
    <name type="scientific">Aristophania vespae</name>
    <dbReference type="NCBI Taxonomy" id="2697033"/>
    <lineage>
        <taxon>Bacteria</taxon>
        <taxon>Pseudomonadati</taxon>
        <taxon>Pseudomonadota</taxon>
        <taxon>Alphaproteobacteria</taxon>
        <taxon>Acetobacterales</taxon>
        <taxon>Acetobacteraceae</taxon>
        <taxon>Aristophania</taxon>
    </lineage>
</organism>
<keyword evidence="3 8" id="KW-0436">Ligase</keyword>
<dbReference type="PROSITE" id="PS00178">
    <property type="entry name" value="AA_TRNA_LIGASE_I"/>
    <property type="match status" value="1"/>
</dbReference>
<dbReference type="HAMAP" id="MF_00022">
    <property type="entry name" value="Glu_tRNA_synth_type1"/>
    <property type="match status" value="1"/>
</dbReference>
<dbReference type="InterPro" id="IPR045462">
    <property type="entry name" value="aa-tRNA-synth_I_cd-bd"/>
</dbReference>
<evidence type="ECO:0000259" key="9">
    <source>
        <dbReference type="Pfam" id="PF00749"/>
    </source>
</evidence>
<evidence type="ECO:0000256" key="8">
    <source>
        <dbReference type="HAMAP-Rule" id="MF_00022"/>
    </source>
</evidence>
<evidence type="ECO:0000256" key="1">
    <source>
        <dbReference type="ARBA" id="ARBA00007894"/>
    </source>
</evidence>
<comment type="subcellular location">
    <subcellularLocation>
        <location evidence="8">Cytoplasm</location>
    </subcellularLocation>
</comment>
<dbReference type="GO" id="GO:0004818">
    <property type="term" value="F:glutamate-tRNA ligase activity"/>
    <property type="evidence" value="ECO:0007669"/>
    <property type="project" value="UniProtKB-UniRule"/>
</dbReference>
<dbReference type="SUPFAM" id="SSF48163">
    <property type="entry name" value="An anticodon-binding domain of class I aminoacyl-tRNA synthetases"/>
    <property type="match status" value="1"/>
</dbReference>
<dbReference type="EMBL" id="CP047652">
    <property type="protein sequence ID" value="QHI95310.1"/>
    <property type="molecule type" value="Genomic_DNA"/>
</dbReference>
<dbReference type="Pfam" id="PF19269">
    <property type="entry name" value="Anticodon_2"/>
    <property type="match status" value="1"/>
</dbReference>
<dbReference type="Gene3D" id="1.10.10.350">
    <property type="match status" value="1"/>
</dbReference>
<evidence type="ECO:0000256" key="6">
    <source>
        <dbReference type="ARBA" id="ARBA00022917"/>
    </source>
</evidence>
<evidence type="ECO:0000256" key="4">
    <source>
        <dbReference type="ARBA" id="ARBA00022741"/>
    </source>
</evidence>
<comment type="function">
    <text evidence="8">Catalyzes the attachment of glutamate to tRNA(Glu) in a two-step reaction: glutamate is first activated by ATP to form Glu-AMP and then transferred to the acceptor end of tRNA(Glu).</text>
</comment>
<evidence type="ECO:0000259" key="10">
    <source>
        <dbReference type="Pfam" id="PF19269"/>
    </source>
</evidence>
<evidence type="ECO:0000313" key="11">
    <source>
        <dbReference type="EMBL" id="QHI95310.1"/>
    </source>
</evidence>
<feature type="domain" description="Aminoacyl-tRNA synthetase class I anticodon-binding" evidence="10">
    <location>
        <begin position="367"/>
        <end position="442"/>
    </location>
</feature>
<dbReference type="PRINTS" id="PR00987">
    <property type="entry name" value="TRNASYNTHGLU"/>
</dbReference>
<feature type="short sequence motif" description="'HIGH' region" evidence="8">
    <location>
        <begin position="7"/>
        <end position="17"/>
    </location>
</feature>
<dbReference type="InterPro" id="IPR001412">
    <property type="entry name" value="aa-tRNA-synth_I_CS"/>
</dbReference>
<keyword evidence="5 8" id="KW-0067">ATP-binding</keyword>
<keyword evidence="2 8" id="KW-0963">Cytoplasm</keyword>
<gene>
    <name evidence="8" type="primary">gltX</name>
    <name evidence="11" type="ORF">GT348_02595</name>
</gene>
<dbReference type="InterPro" id="IPR020058">
    <property type="entry name" value="Glu/Gln-tRNA-synth_Ib_cat-dom"/>
</dbReference>
<dbReference type="InterPro" id="IPR049940">
    <property type="entry name" value="GluQ/Sye"/>
</dbReference>
<proteinExistence type="inferred from homology"/>
<dbReference type="SUPFAM" id="SSF52374">
    <property type="entry name" value="Nucleotidylyl transferase"/>
    <property type="match status" value="1"/>
</dbReference>
<comment type="subunit">
    <text evidence="8">Monomer.</text>
</comment>
<reference evidence="11 12" key="1">
    <citation type="submission" date="2020-01" db="EMBL/GenBank/DDBJ databases">
        <title>Genome sequencing of strain KACC 21507.</title>
        <authorList>
            <person name="Heo J."/>
            <person name="Kim S.-J."/>
            <person name="Kim J.-S."/>
            <person name="Hong S.-B."/>
            <person name="Kwon S.-W."/>
        </authorList>
    </citation>
    <scope>NUCLEOTIDE SEQUENCE [LARGE SCALE GENOMIC DNA]</scope>
    <source>
        <strain evidence="11 12">KACC 21507</strain>
    </source>
</reference>
<feature type="domain" description="Glutamyl/glutaminyl-tRNA synthetase class Ib catalytic" evidence="9">
    <location>
        <begin position="2"/>
        <end position="305"/>
    </location>
</feature>
<protein>
    <recommendedName>
        <fullName evidence="8">Glutamate--tRNA ligase</fullName>
        <ecNumber evidence="8">6.1.1.17</ecNumber>
    </recommendedName>
    <alternativeName>
        <fullName evidence="8">Glutamyl-tRNA synthetase</fullName>
        <shortName evidence="8">GluRS</shortName>
    </alternativeName>
</protein>
<dbReference type="GO" id="GO:0006424">
    <property type="term" value="P:glutamyl-tRNA aminoacylation"/>
    <property type="evidence" value="ECO:0007669"/>
    <property type="project" value="UniProtKB-UniRule"/>
</dbReference>
<dbReference type="NCBIfam" id="TIGR00464">
    <property type="entry name" value="gltX_bact"/>
    <property type="match status" value="1"/>
</dbReference>
<dbReference type="Pfam" id="PF00749">
    <property type="entry name" value="tRNA-synt_1c"/>
    <property type="match status" value="1"/>
</dbReference>
<evidence type="ECO:0000256" key="7">
    <source>
        <dbReference type="ARBA" id="ARBA00023146"/>
    </source>
</evidence>
<dbReference type="AlphaFoldDB" id="A0A6P1NFK1"/>
<feature type="short sequence motif" description="'KMSKS' region" evidence="8">
    <location>
        <begin position="240"/>
        <end position="244"/>
    </location>
</feature>
<accession>A0A6P1NFK1</accession>
<dbReference type="Proteomes" id="UP000463975">
    <property type="component" value="Chromosome"/>
</dbReference>
<dbReference type="InterPro" id="IPR004527">
    <property type="entry name" value="Glu-tRNA-ligase_bac/mito"/>
</dbReference>
<dbReference type="GO" id="GO:0000049">
    <property type="term" value="F:tRNA binding"/>
    <property type="evidence" value="ECO:0007669"/>
    <property type="project" value="InterPro"/>
</dbReference>
<comment type="catalytic activity">
    <reaction evidence="8">
        <text>tRNA(Glu) + L-glutamate + ATP = L-glutamyl-tRNA(Glu) + AMP + diphosphate</text>
        <dbReference type="Rhea" id="RHEA:23540"/>
        <dbReference type="Rhea" id="RHEA-COMP:9663"/>
        <dbReference type="Rhea" id="RHEA-COMP:9680"/>
        <dbReference type="ChEBI" id="CHEBI:29985"/>
        <dbReference type="ChEBI" id="CHEBI:30616"/>
        <dbReference type="ChEBI" id="CHEBI:33019"/>
        <dbReference type="ChEBI" id="CHEBI:78442"/>
        <dbReference type="ChEBI" id="CHEBI:78520"/>
        <dbReference type="ChEBI" id="CHEBI:456215"/>
        <dbReference type="EC" id="6.1.1.17"/>
    </reaction>
</comment>
<comment type="caution">
    <text evidence="8">Lacks conserved residue(s) required for the propagation of feature annotation.</text>
</comment>
<dbReference type="InterPro" id="IPR000924">
    <property type="entry name" value="Glu/Gln-tRNA-synth"/>
</dbReference>
<dbReference type="RefSeq" id="WP_160618388.1">
    <property type="nucleotide sequence ID" value="NZ_CP047652.1"/>
</dbReference>
<dbReference type="Gene3D" id="3.40.50.620">
    <property type="entry name" value="HUPs"/>
    <property type="match status" value="1"/>
</dbReference>
<dbReference type="InterPro" id="IPR020751">
    <property type="entry name" value="aa-tRNA-synth_I_codon-bd_sub2"/>
</dbReference>
<dbReference type="InterPro" id="IPR014729">
    <property type="entry name" value="Rossmann-like_a/b/a_fold"/>
</dbReference>
<dbReference type="PANTHER" id="PTHR43311">
    <property type="entry name" value="GLUTAMATE--TRNA LIGASE"/>
    <property type="match status" value="1"/>
</dbReference>
<evidence type="ECO:0000256" key="5">
    <source>
        <dbReference type="ARBA" id="ARBA00022840"/>
    </source>
</evidence>